<evidence type="ECO:0000313" key="3">
    <source>
        <dbReference type="EMBL" id="SEA85965.1"/>
    </source>
</evidence>
<dbReference type="AlphaFoldDB" id="A0A1H4ELQ6"/>
<dbReference type="Gene3D" id="3.55.50.30">
    <property type="match status" value="1"/>
</dbReference>
<dbReference type="InterPro" id="IPR038591">
    <property type="entry name" value="NolW-like_sf"/>
</dbReference>
<keyword evidence="1" id="KW-0732">Signal</keyword>
<dbReference type="OrthoDB" id="9775455at2"/>
<keyword evidence="4" id="KW-1185">Reference proteome</keyword>
<sequence length="225" mass="26173">MHKILFRFRWAVLLLMLYVGTAVAAPVPWKEDNYSHFSDQEPLPELLKTLASLQDLPIVVSPKVKEVVSLHLQNRKPQEIFNELVKNYGLIWYYDKEALFVYKEEEVQSASVSMKKMSPQEFTNALKRLEVLEERFQWQISEVDNIIYLTGPERFVSAVLDMAKVMDTQDLSRRQVYRWKDKKGVMNYSSEDPVGGMGAEFDVKTDEKFPGFDVVDVVKNKKQAE</sequence>
<protein>
    <recommendedName>
        <fullName evidence="2">SPI-1 type 3 secretion system secretin N0 domain-containing protein</fullName>
    </recommendedName>
</protein>
<gene>
    <name evidence="3" type="ORF">SAMN05660964_02644</name>
</gene>
<dbReference type="Proteomes" id="UP000199397">
    <property type="component" value="Unassembled WGS sequence"/>
</dbReference>
<dbReference type="STRING" id="525918.SAMN05660964_02644"/>
<feature type="domain" description="SPI-1 type 3 secretion system secretin N0" evidence="2">
    <location>
        <begin position="40"/>
        <end position="102"/>
    </location>
</feature>
<dbReference type="InterPro" id="IPR049034">
    <property type="entry name" value="T3S_SPI-1_N0"/>
</dbReference>
<evidence type="ECO:0000256" key="1">
    <source>
        <dbReference type="SAM" id="SignalP"/>
    </source>
</evidence>
<dbReference type="EMBL" id="FNQP01000016">
    <property type="protein sequence ID" value="SEA85965.1"/>
    <property type="molecule type" value="Genomic_DNA"/>
</dbReference>
<dbReference type="Pfam" id="PF21304">
    <property type="entry name" value="T3S_SPI-1_N0"/>
    <property type="match status" value="1"/>
</dbReference>
<name>A0A1H4ELQ6_9GAMM</name>
<organism evidence="3 4">
    <name type="scientific">Thiothrix caldifontis</name>
    <dbReference type="NCBI Taxonomy" id="525918"/>
    <lineage>
        <taxon>Bacteria</taxon>
        <taxon>Pseudomonadati</taxon>
        <taxon>Pseudomonadota</taxon>
        <taxon>Gammaproteobacteria</taxon>
        <taxon>Thiotrichales</taxon>
        <taxon>Thiotrichaceae</taxon>
        <taxon>Thiothrix</taxon>
    </lineage>
</organism>
<accession>A0A1H4ELQ6</accession>
<dbReference type="Gene3D" id="3.30.1370.120">
    <property type="match status" value="1"/>
</dbReference>
<reference evidence="3 4" key="1">
    <citation type="submission" date="2016-10" db="EMBL/GenBank/DDBJ databases">
        <authorList>
            <person name="de Groot N.N."/>
        </authorList>
    </citation>
    <scope>NUCLEOTIDE SEQUENCE [LARGE SCALE GENOMIC DNA]</scope>
    <source>
        <strain evidence="3 4">DSM 21228</strain>
    </source>
</reference>
<feature type="signal peptide" evidence="1">
    <location>
        <begin position="1"/>
        <end position="24"/>
    </location>
</feature>
<evidence type="ECO:0000259" key="2">
    <source>
        <dbReference type="Pfam" id="PF21304"/>
    </source>
</evidence>
<feature type="chain" id="PRO_5011456607" description="SPI-1 type 3 secretion system secretin N0 domain-containing protein" evidence="1">
    <location>
        <begin position="25"/>
        <end position="225"/>
    </location>
</feature>
<proteinExistence type="predicted"/>
<evidence type="ECO:0000313" key="4">
    <source>
        <dbReference type="Proteomes" id="UP000199397"/>
    </source>
</evidence>